<dbReference type="RefSeq" id="WP_189778388.1">
    <property type="nucleotide sequence ID" value="NZ_JACWEZ010000006.1"/>
</dbReference>
<evidence type="ECO:0008006" key="3">
    <source>
        <dbReference type="Google" id="ProtNLM"/>
    </source>
</evidence>
<reference evidence="1 2" key="1">
    <citation type="submission" date="2020-09" db="EMBL/GenBank/DDBJ databases">
        <title>Draft Genome Sequences of Oil-Oxidizing Bacteria Halomonas titanicae, Marinobacter lutaoensis, and Virgibacillus halodenitrificans Isolated from Highly Saline Environments.</title>
        <authorList>
            <person name="Grouzdev D.S."/>
            <person name="Sokolova D.S."/>
            <person name="Semenova E.M."/>
            <person name="Borzenkov I.A."/>
            <person name="Bidzhieva S.K."/>
            <person name="Poltaraus A.B."/>
            <person name="Nazina T.N."/>
        </authorList>
    </citation>
    <scope>NUCLEOTIDE SEQUENCE [LARGE SCALE GENOMIC DNA]</scope>
    <source>
        <strain evidence="1 2">VKM B-3472D</strain>
    </source>
</reference>
<dbReference type="Gene3D" id="1.10.720.30">
    <property type="entry name" value="SAP domain"/>
    <property type="match status" value="1"/>
</dbReference>
<comment type="caution">
    <text evidence="1">The sequence shown here is derived from an EMBL/GenBank/DDBJ whole genome shotgun (WGS) entry which is preliminary data.</text>
</comment>
<name>A0ABR7VMZ9_VIRHA</name>
<dbReference type="EMBL" id="JACWEZ010000006">
    <property type="protein sequence ID" value="MBD1223287.1"/>
    <property type="molecule type" value="Genomic_DNA"/>
</dbReference>
<dbReference type="InterPro" id="IPR036361">
    <property type="entry name" value="SAP_dom_sf"/>
</dbReference>
<protein>
    <recommendedName>
        <fullName evidence="3">Rho termination factor N-terminal domain-containing protein</fullName>
    </recommendedName>
</protein>
<gene>
    <name evidence="1" type="ORF">IC602_11835</name>
</gene>
<evidence type="ECO:0000313" key="2">
    <source>
        <dbReference type="Proteomes" id="UP000621631"/>
    </source>
</evidence>
<evidence type="ECO:0000313" key="1">
    <source>
        <dbReference type="EMBL" id="MBD1223287.1"/>
    </source>
</evidence>
<sequence length="101" mass="11760">MNFKGNGLVWDKEKNKLLCKFENGKYETDDKREQKILDDLGYESDGYNDEIEDYKDLSASQLKRVNNDDLRAYLDKHEVEYTEDATKDDLIALIKGESDGE</sequence>
<keyword evidence="2" id="KW-1185">Reference proteome</keyword>
<proteinExistence type="predicted"/>
<organism evidence="1 2">
    <name type="scientific">Virgibacillus halodenitrificans</name>
    <name type="common">Bacillus halodenitrificans</name>
    <dbReference type="NCBI Taxonomy" id="1482"/>
    <lineage>
        <taxon>Bacteria</taxon>
        <taxon>Bacillati</taxon>
        <taxon>Bacillota</taxon>
        <taxon>Bacilli</taxon>
        <taxon>Bacillales</taxon>
        <taxon>Bacillaceae</taxon>
        <taxon>Virgibacillus</taxon>
    </lineage>
</organism>
<accession>A0ABR7VMZ9</accession>
<dbReference type="Proteomes" id="UP000621631">
    <property type="component" value="Unassembled WGS sequence"/>
</dbReference>